<evidence type="ECO:0000313" key="3">
    <source>
        <dbReference type="Proteomes" id="UP000196329"/>
    </source>
</evidence>
<reference evidence="3" key="1">
    <citation type="submission" date="2017-04" db="EMBL/GenBank/DDBJ databases">
        <title>Function of individual gut microbiota members based on whole genome sequencing of pure cultures obtained from chicken caecum.</title>
        <authorList>
            <person name="Medvecky M."/>
            <person name="Cejkova D."/>
            <person name="Polansky O."/>
            <person name="Karasova D."/>
            <person name="Kubasova T."/>
            <person name="Cizek A."/>
            <person name="Rychlik I."/>
        </authorList>
    </citation>
    <scope>NUCLEOTIDE SEQUENCE [LARGE SCALE GENOMIC DNA]</scope>
    <source>
        <strain evidence="3">An67</strain>
    </source>
</reference>
<dbReference type="AlphaFoldDB" id="A0A1Y3UUL4"/>
<dbReference type="EMBL" id="NFHS01000011">
    <property type="protein sequence ID" value="OUN52511.1"/>
    <property type="molecule type" value="Genomic_DNA"/>
</dbReference>
<dbReference type="Proteomes" id="UP000196329">
    <property type="component" value="Unassembled WGS sequence"/>
</dbReference>
<comment type="caution">
    <text evidence="1">The sequence shown here is derived from an EMBL/GenBank/DDBJ whole genome shotgun (WGS) entry which is preliminary data.</text>
</comment>
<evidence type="ECO:0000313" key="4">
    <source>
        <dbReference type="Proteomes" id="UP000260795"/>
    </source>
</evidence>
<dbReference type="Proteomes" id="UP000260795">
    <property type="component" value="Unassembled WGS sequence"/>
</dbReference>
<dbReference type="RefSeq" id="WP_087333313.1">
    <property type="nucleotide sequence ID" value="NZ_JADNCX010000001.1"/>
</dbReference>
<accession>A0A1Y3UUL4</accession>
<gene>
    <name evidence="1" type="ORF">B5G17_17410</name>
    <name evidence="2" type="ORF">DXC80_07635</name>
</gene>
<evidence type="ECO:0000313" key="2">
    <source>
        <dbReference type="EMBL" id="RGL14719.1"/>
    </source>
</evidence>
<evidence type="ECO:0000313" key="1">
    <source>
        <dbReference type="EMBL" id="OUN52511.1"/>
    </source>
</evidence>
<reference evidence="2 4" key="3">
    <citation type="submission" date="2018-08" db="EMBL/GenBank/DDBJ databases">
        <title>A genome reference for cultivated species of the human gut microbiota.</title>
        <authorList>
            <person name="Zou Y."/>
            <person name="Xue W."/>
            <person name="Luo G."/>
        </authorList>
    </citation>
    <scope>NUCLEOTIDE SEQUENCE [LARGE SCALE GENOMIC DNA]</scope>
    <source>
        <strain evidence="2 4">TF08-13</strain>
    </source>
</reference>
<organism evidence="1 3">
    <name type="scientific">Bacteroides uniformis</name>
    <dbReference type="NCBI Taxonomy" id="820"/>
    <lineage>
        <taxon>Bacteria</taxon>
        <taxon>Pseudomonadati</taxon>
        <taxon>Bacteroidota</taxon>
        <taxon>Bacteroidia</taxon>
        <taxon>Bacteroidales</taxon>
        <taxon>Bacteroidaceae</taxon>
        <taxon>Bacteroides</taxon>
    </lineage>
</organism>
<proteinExistence type="predicted"/>
<reference evidence="1" key="2">
    <citation type="journal article" date="2018" name="BMC Genomics">
        <title>Whole genome sequencing and function prediction of 133 gut anaerobes isolated from chicken caecum in pure cultures.</title>
        <authorList>
            <person name="Medvecky M."/>
            <person name="Cejkova D."/>
            <person name="Polansky O."/>
            <person name="Karasova D."/>
            <person name="Kubasova T."/>
            <person name="Cizek A."/>
            <person name="Rychlik I."/>
        </authorList>
    </citation>
    <scope>NUCLEOTIDE SEQUENCE</scope>
    <source>
        <strain evidence="1">An67</strain>
    </source>
</reference>
<protein>
    <submittedName>
        <fullName evidence="1">Uncharacterized protein</fullName>
    </submittedName>
</protein>
<dbReference type="EMBL" id="QSRK01000009">
    <property type="protein sequence ID" value="RGL14719.1"/>
    <property type="molecule type" value="Genomic_DNA"/>
</dbReference>
<sequence>MKKVKNGHSVKEIKDVLYQLFQENNLGLVYIDEAGELQADTIRVFVNDVLDGKIEYDGRVKTC</sequence>
<name>A0A1Y3UUL4_BACUN</name>